<evidence type="ECO:0000256" key="1">
    <source>
        <dbReference type="ARBA" id="ARBA00004240"/>
    </source>
</evidence>
<feature type="region of interest" description="Disordered" evidence="7">
    <location>
        <begin position="1069"/>
        <end position="1113"/>
    </location>
</feature>
<sequence length="1407" mass="150943">MASNPPFELEDQTDDDFFDKLVDDDDAVVGESSLKAKAELGKANDLVDGDESAEVKAFEKFSKSEVDHGNVESETKEVGTGDDNVSCLQSVEAREEHVYDGEVTSSLVSSNSFSFDNEQVVEDGVEGSEEATGLRRESSSGVKEVQWSAFADSAHHGTGGFGSYDDFLTNFGQEAVGNVQNEAGAVFGNETITNATTENAYGYTGETGETGQISNGVDTNSVEYYENQYPGWKFDPYTGQWYQLDNTGGNTTGQESLNASGEHSQTNFTSSGEGQSAVSEVNSSQVFYSQQNAYTNIGTVSQVTTTENVSDWNHTSHQNGGYQYPAHMVFDPQYPGWYYDSLAQEWRSLDSYHSSPQSTESTYTQHSQDGLQATTYSHGGNDQGVNGKGLQVSDSEGLNANQTYATSLGFENMQGSNDGQSEFGMNNGSAVSYSMGQSWPSYDANVNSNTRIKQHNFLDSQETIPSFDITNQNINRDKSAGSTGNAFQSFNQAPQKNGPVQYSAEFYGSQNAGMVSQPLFPNGHHVSYAPSETRSLTGRPPHALVTFGFGGKLLVMKETSSAGFSLHGNKEAAGHSLSVHNLMEVVGVNTGSSSASPCSSSYIQSLCHQSFPGPLVGGNAGSKDLNRWIDERIANCDTMSRSDGKGEASKLLLSLLKIACQHYGKLRSYGADAGLKDNDLPESAVASLFASAKRNSDQFGQRSVIANNLMTLPSDAHVQATASEVQNLLISGRKREALQRAQEGQLWAFALILARELGDQFYADTVKQMALSQLVAGSPLRTLCLLIAKKPEEVFSNNVMPAGHFSGAVAMSPQHAQSAGYSMLDNWEENLAVITANRTENDNLVITHLGDSLWKEKNDVTSAHICYLIAEADFESYSDTSRLCLIGADHWNFPRTYASPQAIQRTELFEYAKVTGNSQFALLPLQPYKLVYAHMLAEIGRVSDSLKYCHAVSKVLKAGRSPEADILKQLLSSLEDRIRTHQQSGYAANLAPGKIVGRLLNLFDSTAHRVVGGLPPPAPSTALNNGHHYQSSGSKVRSSQSTMGMSSLMPSASMEPINQWAGDESKKTLHNRSVSEPNFGRTPRPDQVDASNEATSSSADSKSSSSAAGSTGTSRFGRFSFGASILQKTVGLVLKPRQGRQAKLGDTNKFYYDEKLKRWVEEGVEPPAAEPALAPPPTATAFQPEKSENHSMNAFNNAISSGGGSPEPASSTLTGSSLGAPTFPPSSNQFSARGRMGVRSRYVDTFNKGGQASTNVFQAPSIPSSKPSGVSSAKFFIPAAAAPNQSTFEAESRTGNDISGTEEQKSAIPENNLFQTATPSPGGTLQRFPSVDDNISRRAMRGGNGSAVPQSRRTASWSAIPSGTYTSPPTSEVKASPLSFIPSNHSSSSLHNSGGSFGGDDLHEVEL</sequence>
<feature type="region of interest" description="Disordered" evidence="7">
    <location>
        <begin position="245"/>
        <end position="277"/>
    </location>
</feature>
<feature type="region of interest" description="Disordered" evidence="7">
    <location>
        <begin position="352"/>
        <end position="385"/>
    </location>
</feature>
<evidence type="ECO:0000313" key="10">
    <source>
        <dbReference type="EMBL" id="KAK9716375.1"/>
    </source>
</evidence>
<keyword evidence="3 6" id="KW-0813">Transport</keyword>
<dbReference type="Proteomes" id="UP001443914">
    <property type="component" value="Unassembled WGS sequence"/>
</dbReference>
<name>A0AAW1KFQ2_SAPOF</name>
<feature type="region of interest" description="Disordered" evidence="7">
    <location>
        <begin position="1335"/>
        <end position="1407"/>
    </location>
</feature>
<dbReference type="EMBL" id="JBDFQZ010000006">
    <property type="protein sequence ID" value="KAK9716374.1"/>
    <property type="molecule type" value="Genomic_DNA"/>
</dbReference>
<feature type="region of interest" description="Disordered" evidence="7">
    <location>
        <begin position="1286"/>
        <end position="1305"/>
    </location>
</feature>
<feature type="compositionally biased region" description="Low complexity" evidence="7">
    <location>
        <begin position="1031"/>
        <end position="1041"/>
    </location>
</feature>
<comment type="subcellular location">
    <subcellularLocation>
        <location evidence="1">Endoplasmic reticulum</location>
    </subcellularLocation>
    <subcellularLocation>
        <location evidence="6">Golgi apparatus membrane</location>
    </subcellularLocation>
</comment>
<protein>
    <recommendedName>
        <fullName evidence="6">Protein transport protein sec16</fullName>
    </recommendedName>
</protein>
<organism evidence="10 11">
    <name type="scientific">Saponaria officinalis</name>
    <name type="common">Common soapwort</name>
    <name type="synonym">Lychnis saponaria</name>
    <dbReference type="NCBI Taxonomy" id="3572"/>
    <lineage>
        <taxon>Eukaryota</taxon>
        <taxon>Viridiplantae</taxon>
        <taxon>Streptophyta</taxon>
        <taxon>Embryophyta</taxon>
        <taxon>Tracheophyta</taxon>
        <taxon>Spermatophyta</taxon>
        <taxon>Magnoliopsida</taxon>
        <taxon>eudicotyledons</taxon>
        <taxon>Gunneridae</taxon>
        <taxon>Pentapetalae</taxon>
        <taxon>Caryophyllales</taxon>
        <taxon>Caryophyllaceae</taxon>
        <taxon>Caryophylleae</taxon>
        <taxon>Saponaria</taxon>
    </lineage>
</organism>
<dbReference type="GO" id="GO:0070971">
    <property type="term" value="C:endoplasmic reticulum exit site"/>
    <property type="evidence" value="ECO:0007669"/>
    <property type="project" value="TreeGrafter"/>
</dbReference>
<evidence type="ECO:0000256" key="2">
    <source>
        <dbReference type="ARBA" id="ARBA00005927"/>
    </source>
</evidence>
<dbReference type="GO" id="GO:0007030">
    <property type="term" value="P:Golgi organization"/>
    <property type="evidence" value="ECO:0007669"/>
    <property type="project" value="TreeGrafter"/>
</dbReference>
<evidence type="ECO:0000259" key="9">
    <source>
        <dbReference type="Pfam" id="PF12932"/>
    </source>
</evidence>
<reference evidence="10 11" key="1">
    <citation type="submission" date="2024-03" db="EMBL/GenBank/DDBJ databases">
        <title>WGS assembly of Saponaria officinalis var. Norfolk2.</title>
        <authorList>
            <person name="Jenkins J."/>
            <person name="Shu S."/>
            <person name="Grimwood J."/>
            <person name="Barry K."/>
            <person name="Goodstein D."/>
            <person name="Schmutz J."/>
            <person name="Leebens-Mack J."/>
            <person name="Osbourn A."/>
        </authorList>
    </citation>
    <scope>NUCLEOTIDE SEQUENCE [LARGE SCALE GENOMIC DNA]</scope>
    <source>
        <strain evidence="11">cv. Norfolk2</strain>
        <strain evidence="10">JIC</strain>
        <tissue evidence="10">Leaf</tissue>
    </source>
</reference>
<gene>
    <name evidence="10" type="ORF">RND81_06G228900</name>
</gene>
<dbReference type="Gene3D" id="1.25.40.1030">
    <property type="match status" value="1"/>
</dbReference>
<feature type="compositionally biased region" description="Low complexity" evidence="7">
    <location>
        <begin position="1376"/>
        <end position="1394"/>
    </location>
</feature>
<feature type="compositionally biased region" description="Low complexity" evidence="7">
    <location>
        <begin position="1090"/>
        <end position="1113"/>
    </location>
</feature>
<feature type="region of interest" description="Disordered" evidence="7">
    <location>
        <begin position="63"/>
        <end position="83"/>
    </location>
</feature>
<dbReference type="Pfam" id="PF12931">
    <property type="entry name" value="TPR_Sec16"/>
    <property type="match status" value="1"/>
</dbReference>
<keyword evidence="6" id="KW-0653">Protein transport</keyword>
<proteinExistence type="inferred from homology"/>
<keyword evidence="4 6" id="KW-0256">Endoplasmic reticulum</keyword>
<dbReference type="GO" id="GO:0000139">
    <property type="term" value="C:Golgi membrane"/>
    <property type="evidence" value="ECO:0007669"/>
    <property type="project" value="UniProtKB-SubCell"/>
</dbReference>
<dbReference type="Pfam" id="PF12932">
    <property type="entry name" value="Sec16"/>
    <property type="match status" value="1"/>
</dbReference>
<accession>A0AAW1KFQ2</accession>
<dbReference type="GO" id="GO:0070973">
    <property type="term" value="P:protein localization to endoplasmic reticulum exit site"/>
    <property type="evidence" value="ECO:0007669"/>
    <property type="project" value="TreeGrafter"/>
</dbReference>
<comment type="similarity">
    <text evidence="2 6">Belongs to the SEC16 family.</text>
</comment>
<evidence type="ECO:0000256" key="3">
    <source>
        <dbReference type="ARBA" id="ARBA00022448"/>
    </source>
</evidence>
<dbReference type="GO" id="GO:0015031">
    <property type="term" value="P:protein transport"/>
    <property type="evidence" value="ECO:0007669"/>
    <property type="project" value="UniProtKB-KW"/>
</dbReference>
<dbReference type="InterPro" id="IPR024298">
    <property type="entry name" value="Sec16_Sec23-bd"/>
</dbReference>
<dbReference type="PANTHER" id="PTHR13402:SF6">
    <property type="entry name" value="SECRETORY 16, ISOFORM I"/>
    <property type="match status" value="1"/>
</dbReference>
<feature type="compositionally biased region" description="Polar residues" evidence="7">
    <location>
        <begin position="1021"/>
        <end position="1030"/>
    </location>
</feature>
<dbReference type="CDD" id="cd09233">
    <property type="entry name" value="ACE1-Sec16-like"/>
    <property type="match status" value="1"/>
</dbReference>
<comment type="caution">
    <text evidence="10">The sequence shown here is derived from an EMBL/GenBank/DDBJ whole genome shotgun (WGS) entry which is preliminary data.</text>
</comment>
<evidence type="ECO:0000256" key="5">
    <source>
        <dbReference type="ARBA" id="ARBA00022892"/>
    </source>
</evidence>
<feature type="compositionally biased region" description="Polar residues" evidence="7">
    <location>
        <begin position="1286"/>
        <end position="1301"/>
    </location>
</feature>
<dbReference type="EMBL" id="JBDFQZ010000006">
    <property type="protein sequence ID" value="KAK9716375.1"/>
    <property type="molecule type" value="Genomic_DNA"/>
</dbReference>
<evidence type="ECO:0000256" key="7">
    <source>
        <dbReference type="SAM" id="MobiDB-lite"/>
    </source>
</evidence>
<feature type="domain" description="Sec16 central conserved" evidence="9">
    <location>
        <begin position="542"/>
        <end position="664"/>
    </location>
</feature>
<dbReference type="GO" id="GO:0016192">
    <property type="term" value="P:vesicle-mediated transport"/>
    <property type="evidence" value="ECO:0007669"/>
    <property type="project" value="UniProtKB-KW"/>
</dbReference>
<keyword evidence="11" id="KW-1185">Reference proteome</keyword>
<dbReference type="GO" id="GO:0012507">
    <property type="term" value="C:ER to Golgi transport vesicle membrane"/>
    <property type="evidence" value="ECO:0007669"/>
    <property type="project" value="TreeGrafter"/>
</dbReference>
<feature type="domain" description="Sec16 Sec23-binding" evidence="8">
    <location>
        <begin position="725"/>
        <end position="988"/>
    </location>
</feature>
<evidence type="ECO:0000256" key="4">
    <source>
        <dbReference type="ARBA" id="ARBA00022824"/>
    </source>
</evidence>
<feature type="compositionally biased region" description="Polar residues" evidence="7">
    <location>
        <begin position="1208"/>
        <end position="1231"/>
    </location>
</feature>
<evidence type="ECO:0000313" key="11">
    <source>
        <dbReference type="Proteomes" id="UP001443914"/>
    </source>
</evidence>
<feature type="compositionally biased region" description="Basic and acidic residues" evidence="7">
    <location>
        <begin position="63"/>
        <end position="79"/>
    </location>
</feature>
<feature type="region of interest" description="Disordered" evidence="7">
    <location>
        <begin position="1193"/>
        <end position="1233"/>
    </location>
</feature>
<feature type="compositionally biased region" description="Polar residues" evidence="7">
    <location>
        <begin position="352"/>
        <end position="384"/>
    </location>
</feature>
<keyword evidence="5 6" id="KW-0931">ER-Golgi transport</keyword>
<feature type="region of interest" description="Disordered" evidence="7">
    <location>
        <begin position="1013"/>
        <end position="1050"/>
    </location>
</feature>
<dbReference type="PANTHER" id="PTHR13402">
    <property type="entry name" value="RGPR-RELATED"/>
    <property type="match status" value="1"/>
</dbReference>
<evidence type="ECO:0000259" key="8">
    <source>
        <dbReference type="Pfam" id="PF12931"/>
    </source>
</evidence>
<keyword evidence="6" id="KW-0472">Membrane</keyword>
<dbReference type="InterPro" id="IPR024340">
    <property type="entry name" value="Sec16_CCD"/>
</dbReference>
<feature type="compositionally biased region" description="Polar residues" evidence="7">
    <location>
        <begin position="1347"/>
        <end position="1370"/>
    </location>
</feature>
<keyword evidence="6" id="KW-0333">Golgi apparatus</keyword>
<evidence type="ECO:0000256" key="6">
    <source>
        <dbReference type="RuleBase" id="RU364101"/>
    </source>
</evidence>